<accession>A0A8S0WLJ9</accession>
<proteinExistence type="predicted"/>
<reference evidence="1 2" key="1">
    <citation type="submission" date="2020-02" db="EMBL/GenBank/DDBJ databases">
        <authorList>
            <person name="Hogendoorn C."/>
        </authorList>
    </citation>
    <scope>NUCLEOTIDE SEQUENCE [LARGE SCALE GENOMIC DNA]</scope>
    <source>
        <strain evidence="1">METHB21</strain>
    </source>
</reference>
<name>A0A8S0WLJ9_9GAMM</name>
<dbReference type="RefSeq" id="WP_174627414.1">
    <property type="nucleotide sequence ID" value="NZ_CADCXN010000112.1"/>
</dbReference>
<dbReference type="Proteomes" id="UP000494216">
    <property type="component" value="Unassembled WGS sequence"/>
</dbReference>
<sequence>MGDLLYESELLKERQKAIAEIKASRTLAKKTVGGIDRPMSARELLNNPIVDLLARQNPKDDEERHFLLHTWLNPLKDATTILSSMWNKLCEGENKKERVITSSDRQQYEEALYLISCKEDEIYLLLSDSPPVENTALETPKSVTEAVRDDIVSHAPKLTTSDGAGSQADAEITDTSLMEGSLKTLDRTMDDRLACRVLPDDFIAWTKAKGYSVPAESGRIESIPENEAVENDGAATGIEQQKGDQRQGEQRNTHAPSQLHVFFWRVHQSFSGKRPTAQDVWNEIKSNYKKHDTDEIIQEVTARKILWCSAYGNEQTFSRGTFDKTLSNLRKNPPILKK</sequence>
<comment type="caution">
    <text evidence="1">The sequence shown here is derived from an EMBL/GenBank/DDBJ whole genome shotgun (WGS) entry which is preliminary data.</text>
</comment>
<organism evidence="1 2">
    <name type="scientific">Candidatus Methylobacter favarea</name>
    <dbReference type="NCBI Taxonomy" id="2707345"/>
    <lineage>
        <taxon>Bacteria</taxon>
        <taxon>Pseudomonadati</taxon>
        <taxon>Pseudomonadota</taxon>
        <taxon>Gammaproteobacteria</taxon>
        <taxon>Methylococcales</taxon>
        <taxon>Methylococcaceae</taxon>
        <taxon>Methylobacter</taxon>
    </lineage>
</organism>
<evidence type="ECO:0000313" key="1">
    <source>
        <dbReference type="EMBL" id="CAA9892670.1"/>
    </source>
</evidence>
<gene>
    <name evidence="1" type="ORF">METHB2_790004</name>
</gene>
<keyword evidence="2" id="KW-1185">Reference proteome</keyword>
<evidence type="ECO:0000313" key="2">
    <source>
        <dbReference type="Proteomes" id="UP000494216"/>
    </source>
</evidence>
<dbReference type="AlphaFoldDB" id="A0A8S0WLJ9"/>
<dbReference type="EMBL" id="CADCXN010000112">
    <property type="protein sequence ID" value="CAA9892670.1"/>
    <property type="molecule type" value="Genomic_DNA"/>
</dbReference>
<protein>
    <submittedName>
        <fullName evidence="1">Uncharacterized protein</fullName>
    </submittedName>
</protein>